<proteinExistence type="predicted"/>
<evidence type="ECO:0000313" key="1">
    <source>
        <dbReference type="EMBL" id="KKM60637.1"/>
    </source>
</evidence>
<dbReference type="InterPro" id="IPR013783">
    <property type="entry name" value="Ig-like_fold"/>
</dbReference>
<protein>
    <recommendedName>
        <fullName evidence="2">LamG-like jellyroll fold domain-containing protein</fullName>
    </recommendedName>
</protein>
<dbReference type="InterPro" id="IPR013320">
    <property type="entry name" value="ConA-like_dom_sf"/>
</dbReference>
<reference evidence="1" key="1">
    <citation type="journal article" date="2015" name="Nature">
        <title>Complex archaea that bridge the gap between prokaryotes and eukaryotes.</title>
        <authorList>
            <person name="Spang A."/>
            <person name="Saw J.H."/>
            <person name="Jorgensen S.L."/>
            <person name="Zaremba-Niedzwiedzka K."/>
            <person name="Martijn J."/>
            <person name="Lind A.E."/>
            <person name="van Eijk R."/>
            <person name="Schleper C."/>
            <person name="Guy L."/>
            <person name="Ettema T.J."/>
        </authorList>
    </citation>
    <scope>NUCLEOTIDE SEQUENCE</scope>
</reference>
<comment type="caution">
    <text evidence="1">The sequence shown here is derived from an EMBL/GenBank/DDBJ whole genome shotgun (WGS) entry which is preliminary data.</text>
</comment>
<accession>A0A0F9LU52</accession>
<name>A0A0F9LU52_9ZZZZ</name>
<dbReference type="Gene3D" id="2.60.40.10">
    <property type="entry name" value="Immunoglobulins"/>
    <property type="match status" value="1"/>
</dbReference>
<dbReference type="Pfam" id="PF13385">
    <property type="entry name" value="Laminin_G_3"/>
    <property type="match status" value="1"/>
</dbReference>
<dbReference type="EMBL" id="LAZR01011643">
    <property type="protein sequence ID" value="KKM60637.1"/>
    <property type="molecule type" value="Genomic_DNA"/>
</dbReference>
<evidence type="ECO:0008006" key="2">
    <source>
        <dbReference type="Google" id="ProtNLM"/>
    </source>
</evidence>
<gene>
    <name evidence="1" type="ORF">LCGC14_1539830</name>
</gene>
<sequence length="1009" mass="112337">MENKTHSKAHTQKKKVLAIVLVGLILLSLIVGEIIIFSSRNVGEYNEQEQTMIIRKSILNQDVLAEVQLKTPQVVRVFRGNNIKVAEFEINNIEKSYSNVFTDMEFYDMNKGMKKFDREFTYKYKKSLGFETINDYETTCVDGKEFANGTIARECLREIVGTHQKEIFEWVKLNTSKDIPIGQITIGIFTDVYAGDKVEWIPTLFGVRIDEWAEWEDYMNVGLVAYYNFEETSGTNLPDIATGNNNLTLFNMTDDAWTSGKIGNSLYFNGTSQFVAQGPQMDFESGTMSLWATKNITDLRTVLGSNEPGNSYGDFQLTGNAANTTSYNIEKNGAFKSLLSPNSFVTDDSIFMHIVIIWNTTGTFFFINNSLEANTTAAFTVKPNVTTWYLGAAIRGGVSNQPWTGRIDEFGIWNRSLNDTERESLWNGGAGITFTLPAPDNFPNVELISPVNAFNTTNPSITFNCSASDDINLVNVSLIINNTIRQSNSSGINNTFYIFTEIAPNGAGFYNWSCSASDNASKLNVTSGRNFTYSNSLITSLFSPVNDFNSSLSSITFNGSASDDTNLINVSLYINSTLNETNSSGFNNSFYIFIKNLSDGDHNWTYQVCDNTGDCIFATTRNISIDTSSPVINITSPTAFVDYQIANTNLSLNWTVADTNLDACFYDYNGTNISVTCSDNQTNLSIINNTNSNLTFYANDTFGNLANVSREWIFRVFENSQTFSSSTTEGSTETFVNNIFLGSGETITSVILNYNGTSRSASSLSLGGNEYDFSSTFIIPSFVVATNVTFFWEIILVSGQINSSSKNQTVSSISVDNCSVFTTLIFNYTTIDEESQQRLKNETTTELDIEIFDSSKTISILNFSQEYINTNPALVCLSIDLSNNTVYAVDSIAKYKAGNVSINQSINYSTEYYNIQNFSLRNSSVPQNINLFDLLFLDATEFQITFKDSNFVKRENVLIQINRQYVSEGLFKTVEIPKTDSNGQTVAHLVEKDIVYNIVVLKDGVVLGT</sequence>
<dbReference type="AlphaFoldDB" id="A0A0F9LU52"/>
<organism evidence="1">
    <name type="scientific">marine sediment metagenome</name>
    <dbReference type="NCBI Taxonomy" id="412755"/>
    <lineage>
        <taxon>unclassified sequences</taxon>
        <taxon>metagenomes</taxon>
        <taxon>ecological metagenomes</taxon>
    </lineage>
</organism>
<dbReference type="SUPFAM" id="SSF49899">
    <property type="entry name" value="Concanavalin A-like lectins/glucanases"/>
    <property type="match status" value="1"/>
</dbReference>
<feature type="non-terminal residue" evidence="1">
    <location>
        <position position="1009"/>
    </location>
</feature>
<dbReference type="Gene3D" id="2.60.120.200">
    <property type="match status" value="1"/>
</dbReference>